<protein>
    <recommendedName>
        <fullName evidence="1 2">NADH-ubiquinone oxidoreductase chain 6</fullName>
        <ecNumber evidence="2">7.1.1.2</ecNumber>
    </recommendedName>
</protein>
<keyword evidence="2" id="KW-0249">Electron transport</keyword>
<keyword evidence="2" id="KW-1278">Translocase</keyword>
<dbReference type="InterPro" id="IPR001457">
    <property type="entry name" value="NADH_UbQ/plastoQ_OxRdtase_su6"/>
</dbReference>
<keyword evidence="2" id="KW-0520">NAD</keyword>
<keyword evidence="2" id="KW-0812">Transmembrane</keyword>
<sequence>MEQLFLLFSTSILVSGIMVITSVNPIHSVFWLTLTFILSASLFITIKIDFIALMLIIVYVGAIAILFLFVIMMIDVLKFKESIDINNLLPITVIISVSFFFNIWLLNKDQVFNLSNLYSILDWDFDHLTNIRNVGHVMYTDFWLPFILASFVLLIAMVGAIVLTHELGKDTKRQGSYLQQSRNNSWI</sequence>
<dbReference type="NCBIfam" id="NF005164">
    <property type="entry name" value="PRK06638.1-4"/>
    <property type="match status" value="1"/>
</dbReference>
<accession>A0A0S2IB67</accession>
<keyword evidence="2" id="KW-0472">Membrane</keyword>
<feature type="transmembrane region" description="Helical" evidence="2">
    <location>
        <begin position="29"/>
        <end position="46"/>
    </location>
</feature>
<geneLocation type="mitochondrion" evidence="3"/>
<comment type="subcellular location">
    <subcellularLocation>
        <location evidence="2">Mitochondrion membrane</location>
        <topology evidence="2">Multi-pass membrane protein</topology>
    </subcellularLocation>
</comment>
<organism evidence="3">
    <name type="scientific">Liriope tetraphylla</name>
    <dbReference type="NCBI Taxonomy" id="37524"/>
    <lineage>
        <taxon>Eukaryota</taxon>
        <taxon>Metazoa</taxon>
        <taxon>Cnidaria</taxon>
        <taxon>Hydrozoa</taxon>
        <taxon>Trachylinae</taxon>
        <taxon>Limnomedusae</taxon>
        <taxon>Geryoniidae</taxon>
        <taxon>Liriope</taxon>
    </lineage>
</organism>
<name>A0A0S2IB67_9CNID</name>
<gene>
    <name evidence="3" type="primary">nad6</name>
</gene>
<dbReference type="AlphaFoldDB" id="A0A0S2IB67"/>
<keyword evidence="2" id="KW-0813">Transport</keyword>
<dbReference type="GO" id="GO:0008137">
    <property type="term" value="F:NADH dehydrogenase (ubiquinone) activity"/>
    <property type="evidence" value="ECO:0007669"/>
    <property type="project" value="UniProtKB-UniRule"/>
</dbReference>
<dbReference type="Gene3D" id="1.20.120.1200">
    <property type="entry name" value="NADH-ubiquinone/plastoquinone oxidoreductase chain 6, subunit NuoJ"/>
    <property type="match status" value="1"/>
</dbReference>
<evidence type="ECO:0000256" key="1">
    <source>
        <dbReference type="ARBA" id="ARBA00021095"/>
    </source>
</evidence>
<evidence type="ECO:0000256" key="2">
    <source>
        <dbReference type="RuleBase" id="RU004430"/>
    </source>
</evidence>
<dbReference type="Pfam" id="PF00499">
    <property type="entry name" value="Oxidored_q3"/>
    <property type="match status" value="1"/>
</dbReference>
<dbReference type="GO" id="GO:0031966">
    <property type="term" value="C:mitochondrial membrane"/>
    <property type="evidence" value="ECO:0007669"/>
    <property type="project" value="UniProtKB-SubCell"/>
</dbReference>
<dbReference type="PANTHER" id="PTHR33269">
    <property type="entry name" value="NADH-UBIQUINONE OXIDOREDUCTASE CHAIN 6"/>
    <property type="match status" value="1"/>
</dbReference>
<feature type="transmembrane region" description="Helical" evidence="2">
    <location>
        <begin position="88"/>
        <end position="106"/>
    </location>
</feature>
<keyword evidence="2" id="KW-1133">Transmembrane helix</keyword>
<keyword evidence="2" id="KW-0830">Ubiquinone</keyword>
<keyword evidence="2" id="KW-0679">Respiratory chain</keyword>
<dbReference type="PANTHER" id="PTHR33269:SF17">
    <property type="entry name" value="NADH-UBIQUINONE OXIDOREDUCTASE CHAIN 6"/>
    <property type="match status" value="1"/>
</dbReference>
<proteinExistence type="inferred from homology"/>
<evidence type="ECO:0000313" key="3">
    <source>
        <dbReference type="EMBL" id="ALO20709.1"/>
    </source>
</evidence>
<dbReference type="EC" id="7.1.1.2" evidence="2"/>
<keyword evidence="2 3" id="KW-0496">Mitochondrion</keyword>
<comment type="similarity">
    <text evidence="2">Belongs to the complex I subunit 6 family.</text>
</comment>
<reference evidence="3" key="1">
    <citation type="journal article" date="2015" name="PeerJ">
        <title>Phylogenetic analysis of higher-level relationships within Hydroidolina (Cnidaria: Hydrozoa) using mitochondrial genome data and insight into their mitochondrial transcription.</title>
        <authorList>
            <person name="Kayal E."/>
            <person name="Bentlage B."/>
            <person name="Cartwright P."/>
            <person name="Yanagihara A.A."/>
            <person name="Lindsay D.J."/>
            <person name="Hopcroft R.R."/>
            <person name="Collins A.G."/>
        </authorList>
    </citation>
    <scope>NUCLEOTIDE SEQUENCE</scope>
</reference>
<comment type="catalytic activity">
    <reaction evidence="2">
        <text>a ubiquinone + NADH + 5 H(+)(in) = a ubiquinol + NAD(+) + 4 H(+)(out)</text>
        <dbReference type="Rhea" id="RHEA:29091"/>
        <dbReference type="Rhea" id="RHEA-COMP:9565"/>
        <dbReference type="Rhea" id="RHEA-COMP:9566"/>
        <dbReference type="ChEBI" id="CHEBI:15378"/>
        <dbReference type="ChEBI" id="CHEBI:16389"/>
        <dbReference type="ChEBI" id="CHEBI:17976"/>
        <dbReference type="ChEBI" id="CHEBI:57540"/>
        <dbReference type="ChEBI" id="CHEBI:57945"/>
        <dbReference type="EC" id="7.1.1.2"/>
    </reaction>
</comment>
<feature type="transmembrane region" description="Helical" evidence="2">
    <location>
        <begin position="6"/>
        <end position="22"/>
    </location>
</feature>
<dbReference type="EMBL" id="KT809327">
    <property type="protein sequence ID" value="ALO20709.1"/>
    <property type="molecule type" value="Genomic_DNA"/>
</dbReference>
<feature type="transmembrane region" description="Helical" evidence="2">
    <location>
        <begin position="52"/>
        <end position="76"/>
    </location>
</feature>
<dbReference type="InterPro" id="IPR042106">
    <property type="entry name" value="Nuo/plastoQ_OxRdtase_6_NuoJ"/>
</dbReference>
<feature type="transmembrane region" description="Helical" evidence="2">
    <location>
        <begin position="142"/>
        <end position="163"/>
    </location>
</feature>
<comment type="function">
    <text evidence="2">Core subunit of the mitochondrial membrane respiratory chain NADH dehydrogenase (Complex I) which catalyzes electron transfer from NADH through the respiratory chain, using ubiquinone as an electron acceptor. Essential for the catalytic activity and assembly of complex I.</text>
</comment>